<feature type="transmembrane region" description="Helical" evidence="2">
    <location>
        <begin position="7"/>
        <end position="25"/>
    </location>
</feature>
<dbReference type="Proteomes" id="UP001212170">
    <property type="component" value="Unassembled WGS sequence"/>
</dbReference>
<evidence type="ECO:0008006" key="5">
    <source>
        <dbReference type="Google" id="ProtNLM"/>
    </source>
</evidence>
<protein>
    <recommendedName>
        <fullName evidence="5">Lipoprotein</fullName>
    </recommendedName>
</protein>
<dbReference type="EMBL" id="JAMZNK010000005">
    <property type="protein sequence ID" value="MDA6068983.1"/>
    <property type="molecule type" value="Genomic_DNA"/>
</dbReference>
<evidence type="ECO:0000256" key="2">
    <source>
        <dbReference type="SAM" id="Phobius"/>
    </source>
</evidence>
<feature type="transmembrane region" description="Helical" evidence="2">
    <location>
        <begin position="65"/>
        <end position="83"/>
    </location>
</feature>
<feature type="coiled-coil region" evidence="1">
    <location>
        <begin position="79"/>
        <end position="124"/>
    </location>
</feature>
<comment type="caution">
    <text evidence="3">The sequence shown here is derived from an EMBL/GenBank/DDBJ whole genome shotgun (WGS) entry which is preliminary data.</text>
</comment>
<keyword evidence="2" id="KW-0812">Transmembrane</keyword>
<keyword evidence="2" id="KW-1133">Transmembrane helix</keyword>
<organism evidence="3 4">
    <name type="scientific">Flavobacterium azizsancarii</name>
    <dbReference type="NCBI Taxonomy" id="2961580"/>
    <lineage>
        <taxon>Bacteria</taxon>
        <taxon>Pseudomonadati</taxon>
        <taxon>Bacteroidota</taxon>
        <taxon>Flavobacteriia</taxon>
        <taxon>Flavobacteriales</taxon>
        <taxon>Flavobacteriaceae</taxon>
        <taxon>Flavobacterium</taxon>
    </lineage>
</organism>
<reference evidence="3 4" key="1">
    <citation type="journal article" date="2023" name="Chemosphere">
        <title>Whole genome analysis of Flavobacterium aziz-sancarii sp. nov., isolated from Ardley Island (Antarctica), revealed a rich resistome and bioremediation potential.</title>
        <authorList>
            <person name="Otur C."/>
            <person name="Okay S."/>
            <person name="Kurt-Kizildogan A."/>
        </authorList>
    </citation>
    <scope>NUCLEOTIDE SEQUENCE [LARGE SCALE GENOMIC DNA]</scope>
    <source>
        <strain evidence="3 4">AC</strain>
    </source>
</reference>
<dbReference type="RefSeq" id="WP_271334817.1">
    <property type="nucleotide sequence ID" value="NZ_JAMZNK010000005.1"/>
</dbReference>
<accession>A0ABT4W8W7</accession>
<sequence>MKLNINYIYSFLFLLTLSTCAFLYHNNSVLESRINTIVKNSNDFSSEKTFKEDYYITQQSHDTNVLLIVFGSLVAISGIFNYLNLRDQYNNEVQEIKRETAREMEAFRLIMKESEDELDNFKNQYYLERVDLDTSRANNYLDKGDIENYVVYNLSAANKICDFYRWAVKNDEELDAHSSIIDGLIELLTRVNVNIGEKVNIDKIQVDVLDDYFYALRLVNNKKLNKIISMIDVKINKTAK</sequence>
<proteinExistence type="predicted"/>
<evidence type="ECO:0000313" key="4">
    <source>
        <dbReference type="Proteomes" id="UP001212170"/>
    </source>
</evidence>
<name>A0ABT4W8W7_9FLAO</name>
<evidence type="ECO:0000256" key="1">
    <source>
        <dbReference type="SAM" id="Coils"/>
    </source>
</evidence>
<gene>
    <name evidence="3" type="ORF">NJT12_05040</name>
</gene>
<keyword evidence="4" id="KW-1185">Reference proteome</keyword>
<keyword evidence="2" id="KW-0472">Membrane</keyword>
<evidence type="ECO:0000313" key="3">
    <source>
        <dbReference type="EMBL" id="MDA6068983.1"/>
    </source>
</evidence>
<keyword evidence="1" id="KW-0175">Coiled coil</keyword>